<dbReference type="GO" id="GO:0005524">
    <property type="term" value="F:ATP binding"/>
    <property type="evidence" value="ECO:0007669"/>
    <property type="project" value="UniProtKB-UniRule"/>
</dbReference>
<dbReference type="EC" id="2.7.11.1" evidence="7"/>
<dbReference type="SUPFAM" id="SSF56112">
    <property type="entry name" value="Protein kinase-like (PK-like)"/>
    <property type="match status" value="1"/>
</dbReference>
<name>A0A2S9YBW2_9BACT</name>
<dbReference type="Gene3D" id="1.10.510.10">
    <property type="entry name" value="Transferase(Phosphotransferase) domain 1"/>
    <property type="match status" value="1"/>
</dbReference>
<dbReference type="InterPro" id="IPR008271">
    <property type="entry name" value="Ser/Thr_kinase_AS"/>
</dbReference>
<dbReference type="PROSITE" id="PS00108">
    <property type="entry name" value="PROTEIN_KINASE_ST"/>
    <property type="match status" value="1"/>
</dbReference>
<gene>
    <name evidence="7" type="primary">spk1_23</name>
    <name evidence="7" type="ORF">ENSA7_55670</name>
</gene>
<dbReference type="AlphaFoldDB" id="A0A2S9YBW2"/>
<dbReference type="PANTHER" id="PTHR43289">
    <property type="entry name" value="MITOGEN-ACTIVATED PROTEIN KINASE KINASE KINASE 20-RELATED"/>
    <property type="match status" value="1"/>
</dbReference>
<protein>
    <submittedName>
        <fullName evidence="7">Serine/threonine-protein kinase PK-1</fullName>
        <ecNumber evidence="7">2.7.11.1</ecNumber>
    </submittedName>
</protein>
<evidence type="ECO:0000256" key="1">
    <source>
        <dbReference type="ARBA" id="ARBA00022679"/>
    </source>
</evidence>
<dbReference type="PROSITE" id="PS00107">
    <property type="entry name" value="PROTEIN_KINASE_ATP"/>
    <property type="match status" value="1"/>
</dbReference>
<dbReference type="OrthoDB" id="9779541at2"/>
<dbReference type="InterPro" id="IPR011009">
    <property type="entry name" value="Kinase-like_dom_sf"/>
</dbReference>
<organism evidence="7 8">
    <name type="scientific">Enhygromyxa salina</name>
    <dbReference type="NCBI Taxonomy" id="215803"/>
    <lineage>
        <taxon>Bacteria</taxon>
        <taxon>Pseudomonadati</taxon>
        <taxon>Myxococcota</taxon>
        <taxon>Polyangia</taxon>
        <taxon>Nannocystales</taxon>
        <taxon>Nannocystaceae</taxon>
        <taxon>Enhygromyxa</taxon>
    </lineage>
</organism>
<dbReference type="Gene3D" id="3.30.200.20">
    <property type="entry name" value="Phosphorylase Kinase, domain 1"/>
    <property type="match status" value="1"/>
</dbReference>
<keyword evidence="4 5" id="KW-0067">ATP-binding</keyword>
<keyword evidence="1 7" id="KW-0808">Transferase</keyword>
<evidence type="ECO:0000313" key="7">
    <source>
        <dbReference type="EMBL" id="PRQ02595.1"/>
    </source>
</evidence>
<reference evidence="7 8" key="1">
    <citation type="submission" date="2018-03" db="EMBL/GenBank/DDBJ databases">
        <title>Draft Genome Sequences of the Obligatory Marine Myxobacteria Enhygromyxa salina SWB007.</title>
        <authorList>
            <person name="Poehlein A."/>
            <person name="Moghaddam J.A."/>
            <person name="Harms H."/>
            <person name="Alanjari M."/>
            <person name="Koenig G.M."/>
            <person name="Daniel R."/>
            <person name="Schaeberle T.F."/>
        </authorList>
    </citation>
    <scope>NUCLEOTIDE SEQUENCE [LARGE SCALE GENOMIC DNA]</scope>
    <source>
        <strain evidence="7 8">SWB007</strain>
    </source>
</reference>
<evidence type="ECO:0000256" key="2">
    <source>
        <dbReference type="ARBA" id="ARBA00022741"/>
    </source>
</evidence>
<dbReference type="PANTHER" id="PTHR43289:SF6">
    <property type="entry name" value="SERINE_THREONINE-PROTEIN KINASE NEKL-3"/>
    <property type="match status" value="1"/>
</dbReference>
<accession>A0A2S9YBW2</accession>
<dbReference type="SMART" id="SM00220">
    <property type="entry name" value="S_TKc"/>
    <property type="match status" value="1"/>
</dbReference>
<evidence type="ECO:0000256" key="3">
    <source>
        <dbReference type="ARBA" id="ARBA00022777"/>
    </source>
</evidence>
<dbReference type="InterPro" id="IPR017441">
    <property type="entry name" value="Protein_kinase_ATP_BS"/>
</dbReference>
<dbReference type="RefSeq" id="WP_106092449.1">
    <property type="nucleotide sequence ID" value="NZ_PVNL01000112.1"/>
</dbReference>
<dbReference type="CDD" id="cd14014">
    <property type="entry name" value="STKc_PknB_like"/>
    <property type="match status" value="1"/>
</dbReference>
<dbReference type="Pfam" id="PF00069">
    <property type="entry name" value="Pkinase"/>
    <property type="match status" value="1"/>
</dbReference>
<evidence type="ECO:0000256" key="5">
    <source>
        <dbReference type="PROSITE-ProRule" id="PRU10141"/>
    </source>
</evidence>
<feature type="binding site" evidence="5">
    <location>
        <position position="38"/>
    </location>
    <ligand>
        <name>ATP</name>
        <dbReference type="ChEBI" id="CHEBI:30616"/>
    </ligand>
</feature>
<feature type="domain" description="Protein kinase" evidence="6">
    <location>
        <begin position="10"/>
        <end position="282"/>
    </location>
</feature>
<comment type="caution">
    <text evidence="7">The sequence shown here is derived from an EMBL/GenBank/DDBJ whole genome shotgun (WGS) entry which is preliminary data.</text>
</comment>
<keyword evidence="3 7" id="KW-0418">Kinase</keyword>
<sequence>MIGETVLERYTVQALLGEGGMGEVYRAVDERGQAVAIKRLHAEVATSGDLVARFQREASAHAILSHPNIAAMHAVGVTDAGHLFFVLELIEGHDLATELERGALAPARAVKLAIQLLSGLHHAHQFGMVHRDLKPENVLLAGSGDHEQAKLIDFGLVKLLTDVLGSDECQRLTRTGVVFGTPQYMAPEQMVPEPVDPIDHRSDLYAVGILLFEMLCGRRPFEADEITQLWRAHLTEPAPSLAEFEPRLDHPDLDAILQTLLAKRPSQRFASALAVRRALESLSM</sequence>
<evidence type="ECO:0000313" key="8">
    <source>
        <dbReference type="Proteomes" id="UP000238823"/>
    </source>
</evidence>
<dbReference type="PROSITE" id="PS50011">
    <property type="entry name" value="PROTEIN_KINASE_DOM"/>
    <property type="match status" value="1"/>
</dbReference>
<dbReference type="EMBL" id="PVNL01000112">
    <property type="protein sequence ID" value="PRQ02595.1"/>
    <property type="molecule type" value="Genomic_DNA"/>
</dbReference>
<dbReference type="InterPro" id="IPR000719">
    <property type="entry name" value="Prot_kinase_dom"/>
</dbReference>
<evidence type="ECO:0000256" key="4">
    <source>
        <dbReference type="ARBA" id="ARBA00022840"/>
    </source>
</evidence>
<proteinExistence type="predicted"/>
<keyword evidence="2 5" id="KW-0547">Nucleotide-binding</keyword>
<evidence type="ECO:0000259" key="6">
    <source>
        <dbReference type="PROSITE" id="PS50011"/>
    </source>
</evidence>
<dbReference type="GO" id="GO:0004674">
    <property type="term" value="F:protein serine/threonine kinase activity"/>
    <property type="evidence" value="ECO:0007669"/>
    <property type="project" value="UniProtKB-EC"/>
</dbReference>
<dbReference type="Proteomes" id="UP000238823">
    <property type="component" value="Unassembled WGS sequence"/>
</dbReference>